<proteinExistence type="predicted"/>
<dbReference type="KEGG" id="nsh:GXM_01320"/>
<dbReference type="Proteomes" id="UP000326678">
    <property type="component" value="Chromosome Gxm1"/>
</dbReference>
<evidence type="ECO:0000313" key="2">
    <source>
        <dbReference type="Proteomes" id="UP000326678"/>
    </source>
</evidence>
<reference evidence="1 2" key="1">
    <citation type="submission" date="2019-10" db="EMBL/GenBank/DDBJ databases">
        <title>Genomic and transcriptomic insights into the perfect genentic adaptation of a filamentous nitrogen-fixing cyanobacterium to rice fields.</title>
        <authorList>
            <person name="Chen Z."/>
        </authorList>
    </citation>
    <scope>NUCLEOTIDE SEQUENCE [LARGE SCALE GENOMIC DNA]</scope>
    <source>
        <strain evidence="1">CCNUC1</strain>
    </source>
</reference>
<protein>
    <submittedName>
        <fullName evidence="1">Uncharacterized protein</fullName>
    </submittedName>
</protein>
<gene>
    <name evidence="1" type="ORF">GXM_01320</name>
</gene>
<evidence type="ECO:0000313" key="1">
    <source>
        <dbReference type="EMBL" id="QFS43847.1"/>
    </source>
</evidence>
<sequence>MKWYERLVSISAYLGFGSIEQSRNAWYKSLDAAGWNYAEVSKLASLL</sequence>
<accession>A0A5P8VTY8</accession>
<keyword evidence="2" id="KW-1185">Reference proteome</keyword>
<name>A0A5P8VTY8_9NOSO</name>
<organism evidence="1 2">
    <name type="scientific">Nostoc sphaeroides CCNUC1</name>
    <dbReference type="NCBI Taxonomy" id="2653204"/>
    <lineage>
        <taxon>Bacteria</taxon>
        <taxon>Bacillati</taxon>
        <taxon>Cyanobacteriota</taxon>
        <taxon>Cyanophyceae</taxon>
        <taxon>Nostocales</taxon>
        <taxon>Nostocaceae</taxon>
        <taxon>Nostoc</taxon>
    </lineage>
</organism>
<dbReference type="EMBL" id="CP045226">
    <property type="protein sequence ID" value="QFS43847.1"/>
    <property type="molecule type" value="Genomic_DNA"/>
</dbReference>
<dbReference type="AlphaFoldDB" id="A0A5P8VTY8"/>